<comment type="caution">
    <text evidence="1">The sequence shown here is derived from an EMBL/GenBank/DDBJ whole genome shotgun (WGS) entry which is preliminary data.</text>
</comment>
<evidence type="ECO:0000313" key="2">
    <source>
        <dbReference type="Proteomes" id="UP000664073"/>
    </source>
</evidence>
<accession>A0A939KML6</accession>
<dbReference type="RefSeq" id="WP_207846120.1">
    <property type="nucleotide sequence ID" value="NZ_JAFVMH010000004.1"/>
</dbReference>
<keyword evidence="2" id="KW-1185">Reference proteome</keyword>
<dbReference type="PROSITE" id="PS51318">
    <property type="entry name" value="TAT"/>
    <property type="match status" value="1"/>
</dbReference>
<dbReference type="EMBL" id="JAFVMH010000004">
    <property type="protein sequence ID" value="MBO1325463.1"/>
    <property type="molecule type" value="Genomic_DNA"/>
</dbReference>
<reference evidence="1" key="1">
    <citation type="submission" date="2021-03" db="EMBL/GenBank/DDBJ databases">
        <title>The complete genome sequence of Acetobacter sp. TBRC 12339.</title>
        <authorList>
            <person name="Charoenyingcharoen P."/>
            <person name="Yukphan P."/>
        </authorList>
    </citation>
    <scope>NUCLEOTIDE SEQUENCE</scope>
    <source>
        <strain evidence="1">TBRC 12339</strain>
    </source>
</reference>
<proteinExistence type="predicted"/>
<dbReference type="InterPro" id="IPR027056">
    <property type="entry name" value="Gluconate_2DH_su3"/>
</dbReference>
<dbReference type="Pfam" id="PF13618">
    <property type="entry name" value="Gluconate_2-dh3"/>
    <property type="match status" value="1"/>
</dbReference>
<organism evidence="1 2">
    <name type="scientific">Acetobacter garciniae</name>
    <dbReference type="NCBI Taxonomy" id="2817435"/>
    <lineage>
        <taxon>Bacteria</taxon>
        <taxon>Pseudomonadati</taxon>
        <taxon>Pseudomonadota</taxon>
        <taxon>Alphaproteobacteria</taxon>
        <taxon>Acetobacterales</taxon>
        <taxon>Acetobacteraceae</taxon>
        <taxon>Acetobacter</taxon>
    </lineage>
</organism>
<sequence length="244" mass="26215">MPLDESFKNRRTFLRQALGIVPGAVLLSSGGAELLSSATALGATVKPPPATPYAPTFFNAAEWAFLNAAVDRLIPADLEGPGGVELGVPEFIDRQMETGYGYGEFWYLSSPFVPDVDPSLGYQLQYAPREFYRTAIADIDAACVSAHGNAFSALDPATQDAVLTALQKGSLPLARIAKPAEFFIQLLANTKEGYFADPMYGGNKHMGSWKMIGFPGARADFKSWMTRPGVVYPLGPVSIQGEKA</sequence>
<evidence type="ECO:0000313" key="1">
    <source>
        <dbReference type="EMBL" id="MBO1325463.1"/>
    </source>
</evidence>
<dbReference type="AlphaFoldDB" id="A0A939KML6"/>
<dbReference type="Proteomes" id="UP000664073">
    <property type="component" value="Unassembled WGS sequence"/>
</dbReference>
<protein>
    <submittedName>
        <fullName evidence="1">Gluconate 2-dehydrogenase subunit 3 family protein</fullName>
    </submittedName>
</protein>
<name>A0A939KML6_9PROT</name>
<gene>
    <name evidence="1" type="ORF">J2D77_09910</name>
</gene>
<dbReference type="InterPro" id="IPR006311">
    <property type="entry name" value="TAT_signal"/>
</dbReference>